<dbReference type="Proteomes" id="UP000249218">
    <property type="component" value="Unassembled WGS sequence"/>
</dbReference>
<dbReference type="GO" id="GO:0046983">
    <property type="term" value="F:protein dimerization activity"/>
    <property type="evidence" value="ECO:0007669"/>
    <property type="project" value="InterPro"/>
</dbReference>
<protein>
    <recommendedName>
        <fullName evidence="2">Anoctamin dimerisation domain-containing protein</fullName>
    </recommendedName>
</protein>
<proteinExistence type="predicted"/>
<feature type="region of interest" description="Disordered" evidence="1">
    <location>
        <begin position="102"/>
        <end position="123"/>
    </location>
</feature>
<gene>
    <name evidence="3" type="primary">HaOG203097</name>
    <name evidence="3" type="ORF">B5X24_HaOG203097</name>
</gene>
<organism evidence="3 4">
    <name type="scientific">Helicoverpa armigera</name>
    <name type="common">Cotton bollworm</name>
    <name type="synonym">Heliothis armigera</name>
    <dbReference type="NCBI Taxonomy" id="29058"/>
    <lineage>
        <taxon>Eukaryota</taxon>
        <taxon>Metazoa</taxon>
        <taxon>Ecdysozoa</taxon>
        <taxon>Arthropoda</taxon>
        <taxon>Hexapoda</taxon>
        <taxon>Insecta</taxon>
        <taxon>Pterygota</taxon>
        <taxon>Neoptera</taxon>
        <taxon>Endopterygota</taxon>
        <taxon>Lepidoptera</taxon>
        <taxon>Glossata</taxon>
        <taxon>Ditrysia</taxon>
        <taxon>Noctuoidea</taxon>
        <taxon>Noctuidae</taxon>
        <taxon>Heliothinae</taxon>
        <taxon>Helicoverpa</taxon>
    </lineage>
</organism>
<dbReference type="AlphaFoldDB" id="A0A2W1C0R0"/>
<dbReference type="Pfam" id="PF16178">
    <property type="entry name" value="Anoct_dimer"/>
    <property type="match status" value="1"/>
</dbReference>
<reference evidence="3 4" key="1">
    <citation type="journal article" date="2017" name="BMC Biol.">
        <title>Genomic innovations, transcriptional plasticity and gene loss underlying the evolution and divergence of two highly polyphagous and invasive Helicoverpa pest species.</title>
        <authorList>
            <person name="Pearce S.L."/>
            <person name="Clarke D.F."/>
            <person name="East P.D."/>
            <person name="Elfekih S."/>
            <person name="Gordon K.H."/>
            <person name="Jermiin L.S."/>
            <person name="McGaughran A."/>
            <person name="Oakeshott J.G."/>
            <person name="Papanikolaou A."/>
            <person name="Perera O.P."/>
            <person name="Rane R.V."/>
            <person name="Richards S."/>
            <person name="Tay W.T."/>
            <person name="Walsh T.K."/>
            <person name="Anderson A."/>
            <person name="Anderson C.J."/>
            <person name="Asgari S."/>
            <person name="Board P.G."/>
            <person name="Bretschneider A."/>
            <person name="Campbell P.M."/>
            <person name="Chertemps T."/>
            <person name="Christeller J.T."/>
            <person name="Coppin C.W."/>
            <person name="Downes S.J."/>
            <person name="Duan G."/>
            <person name="Farnsworth C.A."/>
            <person name="Good R.T."/>
            <person name="Han L.B."/>
            <person name="Han Y.C."/>
            <person name="Hatje K."/>
            <person name="Horne I."/>
            <person name="Huang Y.P."/>
            <person name="Hughes D.S."/>
            <person name="Jacquin-Joly E."/>
            <person name="James W."/>
            <person name="Jhangiani S."/>
            <person name="Kollmar M."/>
            <person name="Kuwar S.S."/>
            <person name="Li S."/>
            <person name="Liu N.Y."/>
            <person name="Maibeche M.T."/>
            <person name="Miller J.R."/>
            <person name="Montagne N."/>
            <person name="Perry T."/>
            <person name="Qu J."/>
            <person name="Song S.V."/>
            <person name="Sutton G.G."/>
            <person name="Vogel H."/>
            <person name="Walenz B.P."/>
            <person name="Xu W."/>
            <person name="Zhang H.J."/>
            <person name="Zou Z."/>
            <person name="Batterham P."/>
            <person name="Edwards O.R."/>
            <person name="Feyereisen R."/>
            <person name="Gibbs R.A."/>
            <person name="Heckel D.G."/>
            <person name="McGrath A."/>
            <person name="Robin C."/>
            <person name="Scherer S.E."/>
            <person name="Worley K.C."/>
            <person name="Wu Y.D."/>
        </authorList>
    </citation>
    <scope>NUCLEOTIDE SEQUENCE [LARGE SCALE GENOMIC DNA]</scope>
    <source>
        <strain evidence="3">Harm_GR_Male_#8</strain>
        <tissue evidence="3">Whole organism</tissue>
    </source>
</reference>
<keyword evidence="4" id="KW-1185">Reference proteome</keyword>
<dbReference type="EMBL" id="KZ149923">
    <property type="protein sequence ID" value="PZC77653.1"/>
    <property type="molecule type" value="Genomic_DNA"/>
</dbReference>
<evidence type="ECO:0000313" key="3">
    <source>
        <dbReference type="EMBL" id="PZC77653.1"/>
    </source>
</evidence>
<name>A0A2W1C0R0_HELAM</name>
<dbReference type="InterPro" id="IPR032394">
    <property type="entry name" value="Anoct_dimer"/>
</dbReference>
<evidence type="ECO:0000259" key="2">
    <source>
        <dbReference type="Pfam" id="PF16178"/>
    </source>
</evidence>
<dbReference type="OrthoDB" id="296386at2759"/>
<evidence type="ECO:0000256" key="1">
    <source>
        <dbReference type="SAM" id="MobiDB-lite"/>
    </source>
</evidence>
<feature type="domain" description="Anoctamin dimerisation" evidence="2">
    <location>
        <begin position="160"/>
        <end position="219"/>
    </location>
</feature>
<accession>A0A2W1C0R0</accession>
<sequence>MSDGDPSLEEDVPKPLLVRVEENVFTPKVVTPIYAGGVKLHHKRSDAGETESFLSDAQRNELAFQQLFQDGEGPFHETEREAQENGELQAMSVLSTYADNLSQDMNTDRDNGSEASTRPAEDCACGDPGTNFGPNGNGKSPANHCSIVMGGILNNPSLTFNDGVRSIDYVLVWEAFKEDAATPEAHRQRKIFEENLELEGLQLEREAPENLYGLNFVKVRPCSSFCWLLCQDNKRE</sequence>
<evidence type="ECO:0000313" key="4">
    <source>
        <dbReference type="Proteomes" id="UP000249218"/>
    </source>
</evidence>